<comment type="caution">
    <text evidence="1">The sequence shown here is derived from an EMBL/GenBank/DDBJ whole genome shotgun (WGS) entry which is preliminary data.</text>
</comment>
<proteinExistence type="predicted"/>
<name>A0AAD3RXD8_NEPGR</name>
<evidence type="ECO:0000313" key="1">
    <source>
        <dbReference type="EMBL" id="GMG99357.1"/>
    </source>
</evidence>
<dbReference type="EMBL" id="BSYO01000001">
    <property type="protein sequence ID" value="GMG99357.1"/>
    <property type="molecule type" value="Genomic_DNA"/>
</dbReference>
<organism evidence="1 2">
    <name type="scientific">Nepenthes gracilis</name>
    <name type="common">Slender pitcher plant</name>
    <dbReference type="NCBI Taxonomy" id="150966"/>
    <lineage>
        <taxon>Eukaryota</taxon>
        <taxon>Viridiplantae</taxon>
        <taxon>Streptophyta</taxon>
        <taxon>Embryophyta</taxon>
        <taxon>Tracheophyta</taxon>
        <taxon>Spermatophyta</taxon>
        <taxon>Magnoliopsida</taxon>
        <taxon>eudicotyledons</taxon>
        <taxon>Gunneridae</taxon>
        <taxon>Pentapetalae</taxon>
        <taxon>Caryophyllales</taxon>
        <taxon>Nepenthaceae</taxon>
        <taxon>Nepenthes</taxon>
    </lineage>
</organism>
<dbReference type="Proteomes" id="UP001279734">
    <property type="component" value="Unassembled WGS sequence"/>
</dbReference>
<protein>
    <submittedName>
        <fullName evidence="1">Uncharacterized protein</fullName>
    </submittedName>
</protein>
<evidence type="ECO:0000313" key="2">
    <source>
        <dbReference type="Proteomes" id="UP001279734"/>
    </source>
</evidence>
<sequence length="369" mass="41743">MESERHLESVLSKLMGLDRLPPQSSLHGQQRVLSEKYLWNIASLENAVSMAHRERWLFDDNLIIDVDEQLEIKDACENHLGSRIDGHHKLTVEKENSLLSTKEARKVDAKNRKNGKGLLEGQSVLHFENPAYCFKGLNCNENLYYLSTQHPYTLPTVIPCPRLGHLTVRRSTAAFASATEAEVEVSGTLGRVKSFQKSESRSFAKCHVEPESSYLKKQVKSQLEIKEPCLSYARFDPTLDNGSVNHTGRTSFSACCLSSDMKQKYSSSVRSKGIYFEARGSKNFQDICMVPGGIAKQITSQIKDSMWHRYSKISASESRSRFSSTKMKNQYLPPHIGLFQRTRGKLPYSFQMGNLQTKKPRSSLPKDGQ</sequence>
<gene>
    <name evidence="1" type="ORF">Nepgr_001197</name>
</gene>
<keyword evidence="2" id="KW-1185">Reference proteome</keyword>
<accession>A0AAD3RXD8</accession>
<dbReference type="AlphaFoldDB" id="A0AAD3RXD8"/>
<reference evidence="1" key="1">
    <citation type="submission" date="2023-05" db="EMBL/GenBank/DDBJ databases">
        <title>Nepenthes gracilis genome sequencing.</title>
        <authorList>
            <person name="Fukushima K."/>
        </authorList>
    </citation>
    <scope>NUCLEOTIDE SEQUENCE</scope>
    <source>
        <strain evidence="1">SING2019-196</strain>
    </source>
</reference>